<accession>A0AA37TUK1</accession>
<protein>
    <submittedName>
        <fullName evidence="2">Uncharacterized protein</fullName>
    </submittedName>
</protein>
<feature type="region of interest" description="Disordered" evidence="1">
    <location>
        <begin position="1"/>
        <end position="26"/>
    </location>
</feature>
<dbReference type="RefSeq" id="WP_238199977.1">
    <property type="nucleotide sequence ID" value="NZ_BPQZ01000053.1"/>
</dbReference>
<reference evidence="3" key="1">
    <citation type="journal article" date="2019" name="Int. J. Syst. Evol. Microbiol.">
        <title>The Global Catalogue of Microorganisms (GCM) 10K type strain sequencing project: providing services to taxonomists for standard genome sequencing and annotation.</title>
        <authorList>
            <consortium name="The Broad Institute Genomics Platform"/>
            <consortium name="The Broad Institute Genome Sequencing Center for Infectious Disease"/>
            <person name="Wu L."/>
            <person name="Ma J."/>
        </authorList>
    </citation>
    <scope>NUCLEOTIDE SEQUENCE [LARGE SCALE GENOMIC DNA]</scope>
    <source>
        <strain evidence="3">NBRC 103632</strain>
    </source>
</reference>
<organism evidence="2 3">
    <name type="scientific">Methylobacterium tardum</name>
    <dbReference type="NCBI Taxonomy" id="374432"/>
    <lineage>
        <taxon>Bacteria</taxon>
        <taxon>Pseudomonadati</taxon>
        <taxon>Pseudomonadota</taxon>
        <taxon>Alphaproteobacteria</taxon>
        <taxon>Hyphomicrobiales</taxon>
        <taxon>Methylobacteriaceae</taxon>
        <taxon>Methylobacterium</taxon>
    </lineage>
</organism>
<evidence type="ECO:0000313" key="2">
    <source>
        <dbReference type="EMBL" id="GLS74643.1"/>
    </source>
</evidence>
<keyword evidence="3" id="KW-1185">Reference proteome</keyword>
<comment type="caution">
    <text evidence="2">The sequence shown here is derived from an EMBL/GenBank/DDBJ whole genome shotgun (WGS) entry which is preliminary data.</text>
</comment>
<gene>
    <name evidence="2" type="ORF">GCM10007890_66610</name>
</gene>
<dbReference type="EMBL" id="BSPL01000053">
    <property type="protein sequence ID" value="GLS74643.1"/>
    <property type="molecule type" value="Genomic_DNA"/>
</dbReference>
<evidence type="ECO:0000313" key="3">
    <source>
        <dbReference type="Proteomes" id="UP001157440"/>
    </source>
</evidence>
<dbReference type="AlphaFoldDB" id="A0AA37TUK1"/>
<sequence>MAETFDPAEFEAFKTQAAPASMPPTSELPTGWFDPAEFEAFKAGAPVVQAAPAGRRDGAASLADRIAGDHSAPQRFASQTGEDTALGRGLRAKADEEVIGKPSAENDAIAGLIGAGQAASLNLAGNAAAGAATVLGKMGVSGYGDGSRTFDENYQRFADLRDAHARQSPKSTIAGTVAGAIASAPLLPELAGAPAASGLARAGQYAATGGLYGAAAEAIDTKDPLKAGIAGGVGALAGGTLGPAIERLAPVVVSTASRALEPLASRLGYGAIKTADGFSPEAVAALRDAGLDPSALPPELIGHIQSTFTAKGVSPGAVREAQAAEFGIPLSRGQATGDAAAMAVEQGAAAGANGQKAQAAAQAFDARQADAVAAARDRLAGTIAGSFPRIENPQVAGEAVADAARRIGDDAMLRGGAAQQRADQALEAVRGSGLPSDTLDAAGLASQGIRDAAGQAKAAYRQGYDEVAAIPGTFAPGALDRMGTRVRDRLGAEVPIDDVLTPSATRAISDLDQLPGIFGLAPGEGPNLQQVDQLRKRLVAYRGSTGQNATDRRAMDQILGHFDDHLHDAMDAGLFGQQAPAQAAGQAADGFRGMAATPDAAATLPAAGGAPTGKSEPLTHYLARNGGIALDDDARAADLGRVMTPFGPLGRRNGRPIEDFRDQLASEGFLRPDSADGMISRRIGDEVHDLIGLERSGQPVYRLADLSRGGAPADVGGRIADQSAAYAERLAPFRQQVADDLVEVGYHPRDIDPTHLDDAAQRLFRGEHDTGADAYEAAVMGHAPVEAPNPRVSAVPESAPFEAGAAPASGGFPLGDTGPSDAMRRARGLFRDYRQAFAPRGPGDVAGRNLQRIVEQEASPNEVASMLFGGPSGRVTGRQLETLDRIKSTVGEDSPAWQAVQQATMGKYLEGRDVGRSLDYLLRGEGRDLASRVLTAEQRRGLETFRTGIRQAEDARASVPGWVQDVARSGYDPNRVLGDLFGSGIPGARPGQAAYGRGLKQYLGADSPEWANLRQAAWLRLVQHGEATPALSPRREADRIRSFINGEGKGLAETLFSQGERGMMRRYADVLALTESPRGKRMPDGGRAAKIANNVLNVVLAAAGAKIGGPVGALAAYGARAGQQAARTNLAGARAARSFEGGAPRAATTLPAYAFPAGQAAGLAGGLLGSALVPRGR</sequence>
<evidence type="ECO:0000256" key="1">
    <source>
        <dbReference type="SAM" id="MobiDB-lite"/>
    </source>
</evidence>
<proteinExistence type="predicted"/>
<dbReference type="Proteomes" id="UP001157440">
    <property type="component" value="Unassembled WGS sequence"/>
</dbReference>
<name>A0AA37TUK1_9HYPH</name>